<dbReference type="AlphaFoldDB" id="A0A8J8SEC1"/>
<reference evidence="1 2" key="1">
    <citation type="submission" date="2020-07" db="EMBL/GenBank/DDBJ databases">
        <title>Vallitalea guaymasensis genome.</title>
        <authorList>
            <person name="Postec A."/>
        </authorList>
    </citation>
    <scope>NUCLEOTIDE SEQUENCE [LARGE SCALE GENOMIC DNA]</scope>
    <source>
        <strain evidence="1 2">Ra1766G1</strain>
    </source>
</reference>
<dbReference type="InterPro" id="IPR018247">
    <property type="entry name" value="EF_Hand_1_Ca_BS"/>
</dbReference>
<dbReference type="Proteomes" id="UP000677305">
    <property type="component" value="Chromosome"/>
</dbReference>
<dbReference type="SUPFAM" id="SSF48208">
    <property type="entry name" value="Six-hairpin glycosidases"/>
    <property type="match status" value="1"/>
</dbReference>
<dbReference type="InterPro" id="IPR008928">
    <property type="entry name" value="6-hairpin_glycosidase_sf"/>
</dbReference>
<sequence length="449" mass="52554">MTRITFNSSDEKLTEAFNWAKEQALSYVNYEDKVGDWYEAALPNRKSFCMRDVFHQSMGAHFLGLQHITKNMLNKFVENISSSRDWCTYWEINLNNEPCQVDYTNDDDFWYNLPANFELINCCYNQYLWTGNLDYINGESYLYFYNKTLNDYINHWDKDGDGFIEFNEVNGRRGIASYNEDKKNQDALLIADMLAAQYTGASTYSKILSLNHDYEKAYDYQEQAKGIKEIYNNDWYNGNTKSFYSIKNRDGIYTDTYIGICNTMPLRFDLVDTPYIQGVLDYIYEKGAYNVEELSYFPELFYKYGSTKKGYELLLKLSDPQLKRRDYPEVSYSVIATIVLGVMGVKADYSYRTVSTISQLNDTGYGKLENVPVFNNHISIHHKGSSSSTFKNISGEPLYWKAIFRGRKDKVWVNDKPYMMIYEKDSLGQEYSYVTLLVKEGCEYNIRVI</sequence>
<dbReference type="GO" id="GO:0005975">
    <property type="term" value="P:carbohydrate metabolic process"/>
    <property type="evidence" value="ECO:0007669"/>
    <property type="project" value="InterPro"/>
</dbReference>
<dbReference type="Gene3D" id="1.50.10.10">
    <property type="match status" value="1"/>
</dbReference>
<proteinExistence type="predicted"/>
<evidence type="ECO:0008006" key="3">
    <source>
        <dbReference type="Google" id="ProtNLM"/>
    </source>
</evidence>
<evidence type="ECO:0000313" key="1">
    <source>
        <dbReference type="EMBL" id="QUH31390.1"/>
    </source>
</evidence>
<dbReference type="InterPro" id="IPR012341">
    <property type="entry name" value="6hp_glycosidase-like_sf"/>
</dbReference>
<dbReference type="KEGG" id="vgu:HYG85_21670"/>
<organism evidence="1 2">
    <name type="scientific">Vallitalea guaymasensis</name>
    <dbReference type="NCBI Taxonomy" id="1185412"/>
    <lineage>
        <taxon>Bacteria</taxon>
        <taxon>Bacillati</taxon>
        <taxon>Bacillota</taxon>
        <taxon>Clostridia</taxon>
        <taxon>Lachnospirales</taxon>
        <taxon>Vallitaleaceae</taxon>
        <taxon>Vallitalea</taxon>
    </lineage>
</organism>
<dbReference type="PROSITE" id="PS00018">
    <property type="entry name" value="EF_HAND_1"/>
    <property type="match status" value="1"/>
</dbReference>
<dbReference type="RefSeq" id="WP_212691432.1">
    <property type="nucleotide sequence ID" value="NZ_CP058561.1"/>
</dbReference>
<keyword evidence="2" id="KW-1185">Reference proteome</keyword>
<protein>
    <recommendedName>
        <fullName evidence="3">Alpha-L-rhamnosidase six-hairpin glycosidase domain-containing protein</fullName>
    </recommendedName>
</protein>
<name>A0A8J8SEC1_9FIRM</name>
<gene>
    <name evidence="1" type="ORF">HYG85_21670</name>
</gene>
<accession>A0A8J8SEC1</accession>
<dbReference type="EMBL" id="CP058561">
    <property type="protein sequence ID" value="QUH31390.1"/>
    <property type="molecule type" value="Genomic_DNA"/>
</dbReference>
<evidence type="ECO:0000313" key="2">
    <source>
        <dbReference type="Proteomes" id="UP000677305"/>
    </source>
</evidence>